<evidence type="ECO:0000256" key="1">
    <source>
        <dbReference type="ARBA" id="ARBA00004123"/>
    </source>
</evidence>
<keyword evidence="4 6" id="KW-0804">Transcription</keyword>
<dbReference type="InterPro" id="IPR016530">
    <property type="entry name" value="Med22_Saccharomyce"/>
</dbReference>
<dbReference type="Gene3D" id="6.10.280.160">
    <property type="entry name" value="Mediator of RNA polymerase II transcription subunit 22"/>
    <property type="match status" value="1"/>
</dbReference>
<evidence type="ECO:0000256" key="2">
    <source>
        <dbReference type="ARBA" id="ARBA00005942"/>
    </source>
</evidence>
<dbReference type="GO" id="GO:0003712">
    <property type="term" value="F:transcription coregulator activity"/>
    <property type="evidence" value="ECO:0007669"/>
    <property type="project" value="InterPro"/>
</dbReference>
<comment type="subunit">
    <text evidence="6">Component of the Mediator complex.</text>
</comment>
<name>A0A1G4KIN9_9SACH</name>
<organism evidence="7 8">
    <name type="scientific">Lachancea meyersii CBS 8951</name>
    <dbReference type="NCBI Taxonomy" id="1266667"/>
    <lineage>
        <taxon>Eukaryota</taxon>
        <taxon>Fungi</taxon>
        <taxon>Dikarya</taxon>
        <taxon>Ascomycota</taxon>
        <taxon>Saccharomycotina</taxon>
        <taxon>Saccharomycetes</taxon>
        <taxon>Saccharomycetales</taxon>
        <taxon>Saccharomycetaceae</taxon>
        <taxon>Lachancea</taxon>
    </lineage>
</organism>
<dbReference type="InterPro" id="IPR009332">
    <property type="entry name" value="Med22"/>
</dbReference>
<evidence type="ECO:0000256" key="3">
    <source>
        <dbReference type="ARBA" id="ARBA00023015"/>
    </source>
</evidence>
<keyword evidence="8" id="KW-1185">Reference proteome</keyword>
<dbReference type="Pfam" id="PF06179">
    <property type="entry name" value="Med22"/>
    <property type="match status" value="1"/>
</dbReference>
<dbReference type="Proteomes" id="UP000191144">
    <property type="component" value="Chromosome H"/>
</dbReference>
<reference evidence="8" key="1">
    <citation type="submission" date="2016-03" db="EMBL/GenBank/DDBJ databases">
        <authorList>
            <person name="Devillers Hugo."/>
        </authorList>
    </citation>
    <scope>NUCLEOTIDE SEQUENCE [LARGE SCALE GENOMIC DNA]</scope>
</reference>
<keyword evidence="6" id="KW-0010">Activator</keyword>
<comment type="function">
    <text evidence="6">Component of the Mediator complex, a coactivator involved in the regulated transcription of nearly all RNA polymerase II-dependent genes. Mediator functions as a bridge to convey information from gene-specific regulatory proteins to the basal RNA polymerase II transcription machinery.</text>
</comment>
<protein>
    <recommendedName>
        <fullName evidence="6">Mediator of RNA polymerase II transcription subunit 22</fullName>
    </recommendedName>
    <alternativeName>
        <fullName evidence="6">Mediator complex subunit 22</fullName>
    </alternativeName>
</protein>
<evidence type="ECO:0000313" key="7">
    <source>
        <dbReference type="EMBL" id="SCV04348.1"/>
    </source>
</evidence>
<comment type="subcellular location">
    <subcellularLocation>
        <location evidence="1 6">Nucleus</location>
    </subcellularLocation>
</comment>
<dbReference type="GO" id="GO:0016592">
    <property type="term" value="C:mediator complex"/>
    <property type="evidence" value="ECO:0007669"/>
    <property type="project" value="InterPro"/>
</dbReference>
<proteinExistence type="inferred from homology"/>
<dbReference type="GO" id="GO:0006357">
    <property type="term" value="P:regulation of transcription by RNA polymerase II"/>
    <property type="evidence" value="ECO:0007669"/>
    <property type="project" value="InterPro"/>
</dbReference>
<comment type="similarity">
    <text evidence="2 6">Belongs to the Mediator complex subunit 22 family.</text>
</comment>
<dbReference type="PIRSF" id="PIRSF007936">
    <property type="entry name" value="SRB6"/>
    <property type="match status" value="1"/>
</dbReference>
<dbReference type="EMBL" id="LT598480">
    <property type="protein sequence ID" value="SCV04348.1"/>
    <property type="molecule type" value="Genomic_DNA"/>
</dbReference>
<keyword evidence="3 6" id="KW-0805">Transcription regulation</keyword>
<gene>
    <name evidence="7" type="ORF">LAME_0H17722G</name>
</gene>
<evidence type="ECO:0000256" key="6">
    <source>
        <dbReference type="PIRNR" id="PIRNR007936"/>
    </source>
</evidence>
<accession>A0A1G4KIN9</accession>
<keyword evidence="5" id="KW-0539">Nucleus</keyword>
<sequence length="120" mass="13795">MSDKGLLEQLNRTTETLSHSLTNLIRYSSISRERDDDEHETYDVPESIAKTSTAGLMMVNAQTAQLVRGIQDLMVMTRGIREKWLLTQIPDEKTDSQQDLDLEKCARLLEQWEKEVLGKN</sequence>
<evidence type="ECO:0000256" key="4">
    <source>
        <dbReference type="ARBA" id="ARBA00023163"/>
    </source>
</evidence>
<evidence type="ECO:0000313" key="8">
    <source>
        <dbReference type="Proteomes" id="UP000191144"/>
    </source>
</evidence>
<dbReference type="OrthoDB" id="203279at2759"/>
<evidence type="ECO:0000256" key="5">
    <source>
        <dbReference type="ARBA" id="ARBA00023242"/>
    </source>
</evidence>
<dbReference type="AlphaFoldDB" id="A0A1G4KIN9"/>